<gene>
    <name evidence="1" type="ORF">EV199_1003</name>
</gene>
<reference evidence="1 2" key="1">
    <citation type="submission" date="2019-02" db="EMBL/GenBank/DDBJ databases">
        <title>Genomic Encyclopedia of Type Strains, Phase IV (KMG-IV): sequencing the most valuable type-strain genomes for metagenomic binning, comparative biology and taxonomic classification.</title>
        <authorList>
            <person name="Goeker M."/>
        </authorList>
    </citation>
    <scope>NUCLEOTIDE SEQUENCE [LARGE SCALE GENOMIC DNA]</scope>
    <source>
        <strain evidence="1 2">DSM 18116</strain>
    </source>
</reference>
<dbReference type="Proteomes" id="UP000293874">
    <property type="component" value="Unassembled WGS sequence"/>
</dbReference>
<protein>
    <submittedName>
        <fullName evidence="1">Uncharacterized protein</fullName>
    </submittedName>
</protein>
<dbReference type="EMBL" id="SGXA01000001">
    <property type="protein sequence ID" value="RZS75142.1"/>
    <property type="molecule type" value="Genomic_DNA"/>
</dbReference>
<accession>A0A4Q7N1R0</accession>
<name>A0A4Q7N1R0_9BACT</name>
<dbReference type="AlphaFoldDB" id="A0A4Q7N1R0"/>
<organism evidence="1 2">
    <name type="scientific">Pseudobacter ginsenosidimutans</name>
    <dbReference type="NCBI Taxonomy" id="661488"/>
    <lineage>
        <taxon>Bacteria</taxon>
        <taxon>Pseudomonadati</taxon>
        <taxon>Bacteroidota</taxon>
        <taxon>Chitinophagia</taxon>
        <taxon>Chitinophagales</taxon>
        <taxon>Chitinophagaceae</taxon>
        <taxon>Pseudobacter</taxon>
    </lineage>
</organism>
<comment type="caution">
    <text evidence="1">The sequence shown here is derived from an EMBL/GenBank/DDBJ whole genome shotgun (WGS) entry which is preliminary data.</text>
</comment>
<sequence>MQTLLTGRILILIMLLACCHLHGYAQQKPAPRPLSNLRFKKVSTRQPLIQLDSLSLIPNTIQIPGVPDTAYTIDFINGTLRWKSRFILDSLYIRYRVFPTRMNAVVNRMEYDSVMNRFIGQAYTPNFMGVQQTDNFFNFGNITYNGSFGRAISFGNSQDAVITSNLNLQLSGYLADSIEIAAAITDNNIPIQPDGTTQQLNEFDRIFLQFRKPNWALSLGDIDIRQQQNYFLSFYKRLQGLAFEATTQIAPGVTNKAMVSGSIAKGKFTRDILEPLEGNQGPYRLKGANNEFFFVVLANTERVFIDGELLQRGEDQDYVINYNTAEITFTPRRMITKDKRIQVEFEYADRNYLNSNIYLSDEVNIKDKVKVRVGFFNNADAKSSPINQTLDPAQKQFLNNLGDSIQHAFYPNAALDTFAAGKILYKKVDTVYNGGQNQDTIYIYSNNPDSARYSLSFIDVGQGNGNYMPDLNGANGKVYKWIQPVNGQRQGRYEPAVFLVTPKKQQVVTLGVDYLMNKNTEVNTEVAMSNYNVNAFSDKDKEDDKGYAAKASVRNTLPFKGKKGLALTSNAGFEYVESRFKPLERLRNIEFARDWGLPLQSTPANESIITAGLSLTDAKMNSLKYLFTNYNRGGDFTGIRNSILQTQDIKGWRFNNVFTISNVSATDAKGIFLRPTLDVTRVFKKLKHYSLNLNYSVEHTSIKDRNTDSLTALSFSFTNFQATIKSDEGKQNHWGFVYSTRTNQYPVGKELQKADRAQNFNLFAELLKNEKHQFRFNGTYRVLEILDQKITTQEADKSLLGRAEYLFNEWRGMLTGSVLYEVGSGQEQKRDFAFLEVPAGQGEYTWIDYNEDGIQQLNEFELAKFQDQAKYIRIFTPTNEFIKANYNTFNYTVGLNPRSVIDMTKAKDFSKLLSKLNLQSSLQLNKKEIARGVVQLDPFRSPLNDTSLITLNSVLVNTFSFNRYSSSWGIDLNNSRNNNKSLLTYGYETRSLDEWSLRGRVNITKQLLFELTGRTGINQLTTTSAKFDNRNYKILQRSMEPAVNFINGSNFRWLVGYKFMTRNNEQGAGEKTTSNSINTDIKYNILQSTSINGKFTYNNINFKSTEDNPNVNSPAAYILLDGLLPGKNFLWNLDLTKRLSNNLELNIQYEGRKPGTARVVHVGRAAIRALL</sequence>
<keyword evidence="2" id="KW-1185">Reference proteome</keyword>
<evidence type="ECO:0000313" key="2">
    <source>
        <dbReference type="Proteomes" id="UP000293874"/>
    </source>
</evidence>
<proteinExistence type="predicted"/>
<evidence type="ECO:0000313" key="1">
    <source>
        <dbReference type="EMBL" id="RZS75142.1"/>
    </source>
</evidence>